<feature type="compositionally biased region" description="Gly residues" evidence="1">
    <location>
        <begin position="145"/>
        <end position="163"/>
    </location>
</feature>
<dbReference type="EMBL" id="LR796249">
    <property type="protein sequence ID" value="CAB4131115.1"/>
    <property type="molecule type" value="Genomic_DNA"/>
</dbReference>
<protein>
    <submittedName>
        <fullName evidence="2">Uncharacterized protein</fullName>
    </submittedName>
</protein>
<feature type="region of interest" description="Disordered" evidence="1">
    <location>
        <begin position="107"/>
        <end position="126"/>
    </location>
</feature>
<evidence type="ECO:0000313" key="3">
    <source>
        <dbReference type="EMBL" id="CAB4135199.1"/>
    </source>
</evidence>
<reference evidence="2" key="1">
    <citation type="submission" date="2020-04" db="EMBL/GenBank/DDBJ databases">
        <authorList>
            <person name="Chiriac C."/>
            <person name="Salcher M."/>
            <person name="Ghai R."/>
            <person name="Kavagutti S V."/>
        </authorList>
    </citation>
    <scope>NUCLEOTIDE SEQUENCE</scope>
</reference>
<organism evidence="2">
    <name type="scientific">uncultured Caudovirales phage</name>
    <dbReference type="NCBI Taxonomy" id="2100421"/>
    <lineage>
        <taxon>Viruses</taxon>
        <taxon>Duplodnaviria</taxon>
        <taxon>Heunggongvirae</taxon>
        <taxon>Uroviricota</taxon>
        <taxon>Caudoviricetes</taxon>
        <taxon>Peduoviridae</taxon>
        <taxon>Maltschvirus</taxon>
        <taxon>Maltschvirus maltsch</taxon>
    </lineage>
</organism>
<dbReference type="EMBL" id="LR796294">
    <property type="protein sequence ID" value="CAB4135199.1"/>
    <property type="molecule type" value="Genomic_DNA"/>
</dbReference>
<name>A0A6J5LAR2_9CAUD</name>
<evidence type="ECO:0000313" key="2">
    <source>
        <dbReference type="EMBL" id="CAB4131115.1"/>
    </source>
</evidence>
<evidence type="ECO:0000256" key="1">
    <source>
        <dbReference type="SAM" id="MobiDB-lite"/>
    </source>
</evidence>
<sequence>MADNTADRLVEIIEESGIATILRNTEAPGSLRLLCRVSDKKKWCAVLERVLAKKEGWTEHICQQYFMKEDQLVYGWNFVLTAEDLPAAYNNACKLFKAAVNAVQAGTGRAKKEKARKGPVDSMPLVGASPRRTMQLAFDPRLPGPGRGGPSHKGAFAVGGGGG</sequence>
<proteinExistence type="predicted"/>
<feature type="region of interest" description="Disordered" evidence="1">
    <location>
        <begin position="142"/>
        <end position="163"/>
    </location>
</feature>
<accession>A0A6J5LAR2</accession>
<gene>
    <name evidence="2" type="ORF">UFOVP127_49</name>
    <name evidence="3" type="ORF">UFOVP276_155</name>
</gene>